<feature type="region of interest" description="Disordered" evidence="8">
    <location>
        <begin position="674"/>
        <end position="740"/>
    </location>
</feature>
<dbReference type="InterPro" id="IPR025223">
    <property type="entry name" value="S1-like_RNA-bd_dom"/>
</dbReference>
<proteinExistence type="inferred from homology"/>
<dbReference type="InterPro" id="IPR045353">
    <property type="entry name" value="LAIKA"/>
</dbReference>
<evidence type="ECO:0000259" key="9">
    <source>
        <dbReference type="PROSITE" id="PS50878"/>
    </source>
</evidence>
<dbReference type="GO" id="GO:0006355">
    <property type="term" value="P:regulation of DNA-templated transcription"/>
    <property type="evidence" value="ECO:0007669"/>
    <property type="project" value="InterPro"/>
</dbReference>
<dbReference type="GO" id="GO:0005634">
    <property type="term" value="C:nucleus"/>
    <property type="evidence" value="ECO:0007669"/>
    <property type="project" value="TreeGrafter"/>
</dbReference>
<dbReference type="Proteomes" id="UP001274896">
    <property type="component" value="Unassembled WGS sequence"/>
</dbReference>
<dbReference type="Gene3D" id="3.30.70.270">
    <property type="match status" value="1"/>
</dbReference>
<keyword evidence="5" id="KW-0597">Phosphoprotein</keyword>
<dbReference type="SMART" id="SM01122">
    <property type="entry name" value="DBC1"/>
    <property type="match status" value="1"/>
</dbReference>
<dbReference type="PROSITE" id="PS50878">
    <property type="entry name" value="RT_POL"/>
    <property type="match status" value="1"/>
</dbReference>
<comment type="similarity">
    <text evidence="2">Belongs to the beta type-B retroviral polymerase family. HERV class-II K(HML-2) pol subfamily.</text>
</comment>
<dbReference type="EC" id="3.1.26.4" evidence="3"/>
<evidence type="ECO:0000256" key="8">
    <source>
        <dbReference type="SAM" id="MobiDB-lite"/>
    </source>
</evidence>
<dbReference type="InterPro" id="IPR043502">
    <property type="entry name" value="DNA/RNA_pol_sf"/>
</dbReference>
<dbReference type="Pfam" id="PF14443">
    <property type="entry name" value="DBC1"/>
    <property type="match status" value="1"/>
</dbReference>
<evidence type="ECO:0000256" key="6">
    <source>
        <dbReference type="ARBA" id="ARBA00023054"/>
    </source>
</evidence>
<keyword evidence="11" id="KW-1185">Reference proteome</keyword>
<dbReference type="PANTHER" id="PTHR14304">
    <property type="entry name" value="CELL DIVISION CYCLE AND APOPTOSIS REGULATOR PROTEIN"/>
    <property type="match status" value="1"/>
</dbReference>
<dbReference type="GO" id="GO:0004523">
    <property type="term" value="F:RNA-DNA hybrid ribonuclease activity"/>
    <property type="evidence" value="ECO:0007669"/>
    <property type="project" value="UniProtKB-EC"/>
</dbReference>
<evidence type="ECO:0000256" key="4">
    <source>
        <dbReference type="ARBA" id="ARBA00022490"/>
    </source>
</evidence>
<evidence type="ECO:0000256" key="1">
    <source>
        <dbReference type="ARBA" id="ARBA00004496"/>
    </source>
</evidence>
<sequence>MVRGSCTVCFVDLEKAYDRVPREELWYCMRKSGVAEKYVRVVQDMYERSRTVVRCAVCQTEEFNVEVGLHQGSALSPFLFAMVMDQLSEEVRHESPWTMMFADDIVICSESREQVEENLERWRFALERRGMKVSRSKTEYMCVNEREGSGAVRLQGEEVKKVQEFKYLGSTVQSNGECGKEMRQRVFTGVVTQLQDRHGIVDRDVRFAMSAVVGRAPLVGEKVLVKAVQDPSQSVKWTAQRVQVLNGQPFKSPPPLLHSTTPNLMPSILGNKRQPLLKSPKIPPLIPGMQPNPGGMLQIPHHQKLPWSAPWAVGSRKRHNEVVVGRRGRHWEEAGGSWGGDNAHQKRLRWKAPSDEEASKKSTSQTSTSSPLFSFFPRDSLACDNLELQRRYPHLHAPFSLFYVQLCWPESFPPSHPLPLAVPCHFHVGSQQPKTEVTPSPDSTDSSIYSVKVLLLSMPGIEDFYTQCCNYAEDGKVQGDAVHPTVLFKFLLLEKAGELQLPGGLWSKEDGSNPAKDSSTFIRTAVRCVMEQMDLDLSACTQWHKMAELRLLSGDKMETVIVLMPDVWNLVPTAEEWAKLREEREEDESPLPDVPSLVVQPSAGFTLSTVSLSSLLEPRMSQCRDAFEVGLVSELFSEMLQRDFGLQLYHSLCSLPQTPTLPDSEIQAEDISSALQDDEAKKASKDIRKKGACDAKQTTSKEGGEEEEETKMEDEPEQSEHQAEFEEEPESHTEGEEALSADIELPRRVLLSWVFFDRQRSGFLKEEDVQNILLSLGLYLTTAQAQDLARKMSVDGMCMYRKMCSRWTDSDEVACDLSAEGNKSLLPGLPRKEKGSTRRSSNNANPDVVNYKGTVVNIPNLLQHLESSKAAQHEMEKRLAELQAMLDEAKARPDSDEQEQLKCRLEKVEALNKTYEKTLKENAGHMLTVIEKMQKMVDQRKPPPLQAFLHLLPALTTDHNVICKHHCPRRLMSVTEQSEEGGV</sequence>
<organism evidence="10 11">
    <name type="scientific">Hemibagrus guttatus</name>
    <dbReference type="NCBI Taxonomy" id="175788"/>
    <lineage>
        <taxon>Eukaryota</taxon>
        <taxon>Metazoa</taxon>
        <taxon>Chordata</taxon>
        <taxon>Craniata</taxon>
        <taxon>Vertebrata</taxon>
        <taxon>Euteleostomi</taxon>
        <taxon>Actinopterygii</taxon>
        <taxon>Neopterygii</taxon>
        <taxon>Teleostei</taxon>
        <taxon>Ostariophysi</taxon>
        <taxon>Siluriformes</taxon>
        <taxon>Bagridae</taxon>
        <taxon>Hemibagrus</taxon>
    </lineage>
</organism>
<keyword evidence="4" id="KW-0963">Cytoplasm</keyword>
<dbReference type="EMBL" id="JAUCMX010000015">
    <property type="protein sequence ID" value="KAK3521332.1"/>
    <property type="molecule type" value="Genomic_DNA"/>
</dbReference>
<evidence type="ECO:0000256" key="2">
    <source>
        <dbReference type="ARBA" id="ARBA00010879"/>
    </source>
</evidence>
<evidence type="ECO:0000256" key="5">
    <source>
        <dbReference type="ARBA" id="ARBA00022553"/>
    </source>
</evidence>
<dbReference type="InterPro" id="IPR043128">
    <property type="entry name" value="Rev_trsase/Diguanyl_cyclase"/>
</dbReference>
<reference evidence="10" key="1">
    <citation type="submission" date="2023-06" db="EMBL/GenBank/DDBJ databases">
        <title>Male Hemibagrus guttatus genome.</title>
        <authorList>
            <person name="Bian C."/>
        </authorList>
    </citation>
    <scope>NUCLEOTIDE SEQUENCE</scope>
    <source>
        <strain evidence="10">Male_cb2023</strain>
        <tissue evidence="10">Muscle</tissue>
    </source>
</reference>
<feature type="domain" description="Reverse transcriptase" evidence="9">
    <location>
        <begin position="1"/>
        <end position="172"/>
    </location>
</feature>
<protein>
    <recommendedName>
        <fullName evidence="3">ribonuclease H</fullName>
        <ecNumber evidence="3">3.1.26.4</ecNumber>
    </recommendedName>
</protein>
<comment type="subcellular location">
    <subcellularLocation>
        <location evidence="1">Cytoplasm</location>
    </subcellularLocation>
</comment>
<dbReference type="SUPFAM" id="SSF56672">
    <property type="entry name" value="DNA/RNA polymerases"/>
    <property type="match status" value="1"/>
</dbReference>
<dbReference type="InterPro" id="IPR025224">
    <property type="entry name" value="CCAR1/CCAR2"/>
</dbReference>
<dbReference type="InterPro" id="IPR000477">
    <property type="entry name" value="RT_dom"/>
</dbReference>
<feature type="compositionally biased region" description="Low complexity" evidence="8">
    <location>
        <begin position="361"/>
        <end position="370"/>
    </location>
</feature>
<gene>
    <name evidence="10" type="ORF">QTP70_003156</name>
</gene>
<evidence type="ECO:0000256" key="7">
    <source>
        <dbReference type="SAM" id="Coils"/>
    </source>
</evidence>
<feature type="region of interest" description="Disordered" evidence="8">
    <location>
        <begin position="824"/>
        <end position="846"/>
    </location>
</feature>
<evidence type="ECO:0000313" key="10">
    <source>
        <dbReference type="EMBL" id="KAK3521332.1"/>
    </source>
</evidence>
<feature type="compositionally biased region" description="Acidic residues" evidence="8">
    <location>
        <begin position="704"/>
        <end position="717"/>
    </location>
</feature>
<accession>A0AAE0QIU1</accession>
<feature type="coiled-coil region" evidence="7">
    <location>
        <begin position="865"/>
        <end position="918"/>
    </location>
</feature>
<dbReference type="GO" id="GO:0005737">
    <property type="term" value="C:cytoplasm"/>
    <property type="evidence" value="ECO:0007669"/>
    <property type="project" value="UniProtKB-SubCell"/>
</dbReference>
<dbReference type="Pfam" id="PF14444">
    <property type="entry name" value="S1-like"/>
    <property type="match status" value="1"/>
</dbReference>
<comment type="caution">
    <text evidence="10">The sequence shown here is derived from an EMBL/GenBank/DDBJ whole genome shotgun (WGS) entry which is preliminary data.</text>
</comment>
<name>A0AAE0QIU1_9TELE</name>
<dbReference type="InterPro" id="IPR025954">
    <property type="entry name" value="DBC1/CARP1_inactive_NUDIX"/>
</dbReference>
<evidence type="ECO:0000256" key="3">
    <source>
        <dbReference type="ARBA" id="ARBA00012180"/>
    </source>
</evidence>
<keyword evidence="6 7" id="KW-0175">Coiled coil</keyword>
<feature type="compositionally biased region" description="Basic and acidic residues" evidence="8">
    <location>
        <begin position="718"/>
        <end position="735"/>
    </location>
</feature>
<dbReference type="Pfam" id="PF19256">
    <property type="entry name" value="LAIKA"/>
    <property type="match status" value="1"/>
</dbReference>
<dbReference type="AlphaFoldDB" id="A0AAE0QIU1"/>
<feature type="compositionally biased region" description="Basic and acidic residues" evidence="8">
    <location>
        <begin position="678"/>
        <end position="693"/>
    </location>
</feature>
<feature type="region of interest" description="Disordered" evidence="8">
    <location>
        <begin position="331"/>
        <end position="370"/>
    </location>
</feature>
<dbReference type="Pfam" id="PF00078">
    <property type="entry name" value="RVT_1"/>
    <property type="match status" value="1"/>
</dbReference>
<evidence type="ECO:0000313" key="11">
    <source>
        <dbReference type="Proteomes" id="UP001274896"/>
    </source>
</evidence>
<dbReference type="PANTHER" id="PTHR14304:SF12">
    <property type="entry name" value="CELL CYCLE AND APOPTOSIS REGULATOR PROTEIN 2"/>
    <property type="match status" value="1"/>
</dbReference>